<dbReference type="Gene3D" id="1.10.10.60">
    <property type="entry name" value="Homeodomain-like"/>
    <property type="match status" value="1"/>
</dbReference>
<dbReference type="Proteomes" id="UP000367750">
    <property type="component" value="Unassembled WGS sequence"/>
</dbReference>
<reference evidence="5 6" key="1">
    <citation type="submission" date="2019-09" db="EMBL/GenBank/DDBJ databases">
        <title>Bacillus ochoae sp. nov., Paenibacillus whitsoniae sp. nov., Paenibacillus spiritus sp. nov. Isolated from the Mars Exploration Rover during spacecraft assembly.</title>
        <authorList>
            <person name="Seuylemezian A."/>
            <person name="Vaishampayan P."/>
        </authorList>
    </citation>
    <scope>NUCLEOTIDE SEQUENCE [LARGE SCALE GENOMIC DNA]</scope>
    <source>
        <strain evidence="5 6">MER_111</strain>
    </source>
</reference>
<dbReference type="Gene3D" id="3.40.50.1980">
    <property type="entry name" value="Nitrogenase molybdenum iron protein domain"/>
    <property type="match status" value="1"/>
</dbReference>
<dbReference type="PANTHER" id="PTHR46796">
    <property type="entry name" value="HTH-TYPE TRANSCRIPTIONAL ACTIVATOR RHAS-RELATED"/>
    <property type="match status" value="1"/>
</dbReference>
<evidence type="ECO:0000256" key="2">
    <source>
        <dbReference type="ARBA" id="ARBA00023125"/>
    </source>
</evidence>
<dbReference type="GO" id="GO:0043565">
    <property type="term" value="F:sequence-specific DNA binding"/>
    <property type="evidence" value="ECO:0007669"/>
    <property type="project" value="InterPro"/>
</dbReference>
<dbReference type="RefSeq" id="WP_150458474.1">
    <property type="nucleotide sequence ID" value="NZ_VYKK01000015.1"/>
</dbReference>
<keyword evidence="3" id="KW-0804">Transcription</keyword>
<evidence type="ECO:0000256" key="1">
    <source>
        <dbReference type="ARBA" id="ARBA00023015"/>
    </source>
</evidence>
<dbReference type="InterPro" id="IPR018060">
    <property type="entry name" value="HTH_AraC"/>
</dbReference>
<dbReference type="PANTHER" id="PTHR46796:SF6">
    <property type="entry name" value="ARAC SUBFAMILY"/>
    <property type="match status" value="1"/>
</dbReference>
<evidence type="ECO:0000313" key="5">
    <source>
        <dbReference type="EMBL" id="KAA9004120.1"/>
    </source>
</evidence>
<comment type="caution">
    <text evidence="5">The sequence shown here is derived from an EMBL/GenBank/DDBJ whole genome shotgun (WGS) entry which is preliminary data.</text>
</comment>
<dbReference type="InterPro" id="IPR018062">
    <property type="entry name" value="HTH_AraC-typ_CS"/>
</dbReference>
<dbReference type="PRINTS" id="PR00032">
    <property type="entry name" value="HTHARAC"/>
</dbReference>
<dbReference type="SUPFAM" id="SSF53807">
    <property type="entry name" value="Helical backbone' metal receptor"/>
    <property type="match status" value="1"/>
</dbReference>
<evidence type="ECO:0000313" key="6">
    <source>
        <dbReference type="Proteomes" id="UP000367750"/>
    </source>
</evidence>
<keyword evidence="6" id="KW-1185">Reference proteome</keyword>
<dbReference type="InterPro" id="IPR050204">
    <property type="entry name" value="AraC_XylS_family_regulators"/>
</dbReference>
<gene>
    <name evidence="5" type="ORF">F4V43_12025</name>
</gene>
<keyword evidence="2" id="KW-0238">DNA-binding</keyword>
<sequence length="515" mass="56626">MVPAQAMHELIFSYQGTEKLFLPARSRREWSPAPGEAAVLYAAGIPLKAALQGGPSRLADDIAAGEFMLVPAGCSCTLGNDGGRAGEALLVRFIIRGPEGTLEAIRSFQREYLAMERIRSFRMPQAGIWMSDFTRGCTPGDFAQHYRLQSHLYLILSGFMDAVRQPKAAGSDLQAYVRHVREHIVKHCHEVMDIEELAQASGVSSGRFYRAFRRQVGLSPLQFATEARLQASMRLLAEDGASVAEAAHAAGYADEHYFSRVFKKQLGLPPSLYRQAARRRIAVLSPVFSGDLAPLGLAPCLTLDVEGTAPAEEALEQLRRTAPDRILSGPVPDAVLCELEAVAPTLILHPEDPWRRRLAEAAAWLELAPVAEHWTGLFEAMAENARKRLRERWGSEPAVLAEARPHGLAVYGRRSHKLSVLFYEELGVAPPLRPRPKEVCPAGSLAEWAGQSGCHLIVLVPPEAGQGRLAALEQEWRVLAPHGRWHCLFLPCESEPESNAGCLGQALEQLLRQME</sequence>
<organism evidence="5 6">
    <name type="scientific">Paenibacillus spiritus</name>
    <dbReference type="NCBI Taxonomy" id="2496557"/>
    <lineage>
        <taxon>Bacteria</taxon>
        <taxon>Bacillati</taxon>
        <taxon>Bacillota</taxon>
        <taxon>Bacilli</taxon>
        <taxon>Bacillales</taxon>
        <taxon>Paenibacillaceae</taxon>
        <taxon>Paenibacillus</taxon>
    </lineage>
</organism>
<dbReference type="InterPro" id="IPR009057">
    <property type="entry name" value="Homeodomain-like_sf"/>
</dbReference>
<dbReference type="AlphaFoldDB" id="A0A5J5G8I2"/>
<dbReference type="InterPro" id="IPR020449">
    <property type="entry name" value="Tscrpt_reg_AraC-type_HTH"/>
</dbReference>
<evidence type="ECO:0000259" key="4">
    <source>
        <dbReference type="PROSITE" id="PS01124"/>
    </source>
</evidence>
<name>A0A5J5G8I2_9BACL</name>
<dbReference type="PROSITE" id="PS00041">
    <property type="entry name" value="HTH_ARAC_FAMILY_1"/>
    <property type="match status" value="1"/>
</dbReference>
<feature type="domain" description="HTH araC/xylS-type" evidence="4">
    <location>
        <begin position="174"/>
        <end position="276"/>
    </location>
</feature>
<dbReference type="EMBL" id="VYKK01000015">
    <property type="protein sequence ID" value="KAA9004120.1"/>
    <property type="molecule type" value="Genomic_DNA"/>
</dbReference>
<dbReference type="GO" id="GO:0003700">
    <property type="term" value="F:DNA-binding transcription factor activity"/>
    <property type="evidence" value="ECO:0007669"/>
    <property type="project" value="InterPro"/>
</dbReference>
<protein>
    <submittedName>
        <fullName evidence="5">Helix-turn-helix transcriptional regulator</fullName>
    </submittedName>
</protein>
<dbReference type="SUPFAM" id="SSF46689">
    <property type="entry name" value="Homeodomain-like"/>
    <property type="match status" value="2"/>
</dbReference>
<accession>A0A5J5G8I2</accession>
<proteinExistence type="predicted"/>
<evidence type="ECO:0000256" key="3">
    <source>
        <dbReference type="ARBA" id="ARBA00023163"/>
    </source>
</evidence>
<keyword evidence="1" id="KW-0805">Transcription regulation</keyword>
<dbReference type="Pfam" id="PF12833">
    <property type="entry name" value="HTH_18"/>
    <property type="match status" value="1"/>
</dbReference>
<dbReference type="SMART" id="SM00342">
    <property type="entry name" value="HTH_ARAC"/>
    <property type="match status" value="1"/>
</dbReference>
<dbReference type="PROSITE" id="PS01124">
    <property type="entry name" value="HTH_ARAC_FAMILY_2"/>
    <property type="match status" value="1"/>
</dbReference>
<dbReference type="OrthoDB" id="9807321at2"/>